<name>A0A6C0KN20_9ZZZZ</name>
<dbReference type="EMBL" id="MN740949">
    <property type="protein sequence ID" value="QHU19412.1"/>
    <property type="molecule type" value="Genomic_DNA"/>
</dbReference>
<evidence type="ECO:0008006" key="2">
    <source>
        <dbReference type="Google" id="ProtNLM"/>
    </source>
</evidence>
<organism evidence="1">
    <name type="scientific">viral metagenome</name>
    <dbReference type="NCBI Taxonomy" id="1070528"/>
    <lineage>
        <taxon>unclassified sequences</taxon>
        <taxon>metagenomes</taxon>
        <taxon>organismal metagenomes</taxon>
    </lineage>
</organism>
<dbReference type="AlphaFoldDB" id="A0A6C0KN20"/>
<protein>
    <recommendedName>
        <fullName evidence="2">Nucleotide-diphospho-sugar transferase domain-containing protein</fullName>
    </recommendedName>
</protein>
<accession>A0A6C0KN20</accession>
<reference evidence="1" key="1">
    <citation type="journal article" date="2020" name="Nature">
        <title>Giant virus diversity and host interactions through global metagenomics.</title>
        <authorList>
            <person name="Schulz F."/>
            <person name="Roux S."/>
            <person name="Paez-Espino D."/>
            <person name="Jungbluth S."/>
            <person name="Walsh D.A."/>
            <person name="Denef V.J."/>
            <person name="McMahon K.D."/>
            <person name="Konstantinidis K.T."/>
            <person name="Eloe-Fadrosh E.A."/>
            <person name="Kyrpides N.C."/>
            <person name="Woyke T."/>
        </authorList>
    </citation>
    <scope>NUCLEOTIDE SEQUENCE</scope>
    <source>
        <strain evidence="1">GVMAG-S-3300013014-104</strain>
    </source>
</reference>
<proteinExistence type="predicted"/>
<sequence>MIDQESALDFVIPVCKNNIIIRVTIESIIVNYYPKNIYIITNNTDSEILEKECLHWNINNTTIIFIDEEEYFTINYGLTKTDIFKWYTWKDEQSREYGWWYQQLIKIGAYKQIKNLSDPYVVWDSDLIILQKWDLYDKSTNIYKFAILQECAKNEFNKNEYSRSIYELTGLDAIEPSIEGTFVPHHFIMHHKILDHLITHIENRSKQNFNWIKAIMFLSNSYYRFSEYKSIATFMNNYYPKLLSYYPFYAYGKNGIRYRESNEIIEKIINFCKNDRLTYEIFKEFIKNTYQTSPSYIQLEHIDHTVEEFK</sequence>
<evidence type="ECO:0000313" key="1">
    <source>
        <dbReference type="EMBL" id="QHU19412.1"/>
    </source>
</evidence>